<keyword evidence="2" id="KW-1185">Reference proteome</keyword>
<accession>A0AA88ACM4</accession>
<dbReference type="AlphaFoldDB" id="A0AA88ACM4"/>
<proteinExistence type="predicted"/>
<dbReference type="Gramene" id="FCD_00033037-RA">
    <property type="protein sequence ID" value="FCD_00033037-RA:cds"/>
    <property type="gene ID" value="FCD_00033037"/>
</dbReference>
<name>A0AA88ACM4_FICCA</name>
<sequence length="60" mass="6398">MFLCISCRQCDLVKAFPRNRGGDGCRKSAATLRVSATTLSRVRNSSPVLVLASGVLKSQA</sequence>
<evidence type="ECO:0000313" key="2">
    <source>
        <dbReference type="Proteomes" id="UP001187192"/>
    </source>
</evidence>
<reference evidence="1" key="1">
    <citation type="submission" date="2023-07" db="EMBL/GenBank/DDBJ databases">
        <title>draft genome sequence of fig (Ficus carica).</title>
        <authorList>
            <person name="Takahashi T."/>
            <person name="Nishimura K."/>
        </authorList>
    </citation>
    <scope>NUCLEOTIDE SEQUENCE</scope>
</reference>
<gene>
    <name evidence="1" type="ORF">TIFTF001_012611</name>
</gene>
<dbReference type="Gramene" id="FCD_00029846-RA">
    <property type="protein sequence ID" value="FCD_00029846-RA:cds"/>
    <property type="gene ID" value="FCD_00029846"/>
</dbReference>
<protein>
    <submittedName>
        <fullName evidence="1">Uncharacterized protein</fullName>
    </submittedName>
</protein>
<dbReference type="EMBL" id="BTGU01000016">
    <property type="protein sequence ID" value="GMN43408.1"/>
    <property type="molecule type" value="Genomic_DNA"/>
</dbReference>
<evidence type="ECO:0000313" key="1">
    <source>
        <dbReference type="EMBL" id="GMN43408.1"/>
    </source>
</evidence>
<comment type="caution">
    <text evidence="1">The sequence shown here is derived from an EMBL/GenBank/DDBJ whole genome shotgun (WGS) entry which is preliminary data.</text>
</comment>
<dbReference type="Proteomes" id="UP001187192">
    <property type="component" value="Unassembled WGS sequence"/>
</dbReference>
<organism evidence="1 2">
    <name type="scientific">Ficus carica</name>
    <name type="common">Common fig</name>
    <dbReference type="NCBI Taxonomy" id="3494"/>
    <lineage>
        <taxon>Eukaryota</taxon>
        <taxon>Viridiplantae</taxon>
        <taxon>Streptophyta</taxon>
        <taxon>Embryophyta</taxon>
        <taxon>Tracheophyta</taxon>
        <taxon>Spermatophyta</taxon>
        <taxon>Magnoliopsida</taxon>
        <taxon>eudicotyledons</taxon>
        <taxon>Gunneridae</taxon>
        <taxon>Pentapetalae</taxon>
        <taxon>rosids</taxon>
        <taxon>fabids</taxon>
        <taxon>Rosales</taxon>
        <taxon>Moraceae</taxon>
        <taxon>Ficeae</taxon>
        <taxon>Ficus</taxon>
    </lineage>
</organism>